<dbReference type="InterPro" id="IPR029045">
    <property type="entry name" value="ClpP/crotonase-like_dom_sf"/>
</dbReference>
<comment type="caution">
    <text evidence="1">The sequence shown here is derived from an EMBL/GenBank/DDBJ whole genome shotgun (WGS) entry which is preliminary data.</text>
</comment>
<accession>A0ABV6L117</accession>
<dbReference type="PANTHER" id="PTHR11941">
    <property type="entry name" value="ENOYL-COA HYDRATASE-RELATED"/>
    <property type="match status" value="1"/>
</dbReference>
<dbReference type="Pfam" id="PF00378">
    <property type="entry name" value="ECH_1"/>
    <property type="match status" value="1"/>
</dbReference>
<evidence type="ECO:0000313" key="1">
    <source>
        <dbReference type="EMBL" id="MFC0512957.1"/>
    </source>
</evidence>
<dbReference type="Gene3D" id="3.90.226.10">
    <property type="entry name" value="2-enoyl-CoA Hydratase, Chain A, domain 1"/>
    <property type="match status" value="1"/>
</dbReference>
<dbReference type="EMBL" id="JBHLTS010000004">
    <property type="protein sequence ID" value="MFC0512957.1"/>
    <property type="molecule type" value="Genomic_DNA"/>
</dbReference>
<dbReference type="Proteomes" id="UP001589828">
    <property type="component" value="Unassembled WGS sequence"/>
</dbReference>
<dbReference type="PANTHER" id="PTHR11941:SF54">
    <property type="entry name" value="ENOYL-COA HYDRATASE, MITOCHONDRIAL"/>
    <property type="match status" value="1"/>
</dbReference>
<gene>
    <name evidence="1" type="ORF">ACFFGT_02060</name>
</gene>
<organism evidence="1 2">
    <name type="scientific">Mucilaginibacter angelicae</name>
    <dbReference type="NCBI Taxonomy" id="869718"/>
    <lineage>
        <taxon>Bacteria</taxon>
        <taxon>Pseudomonadati</taxon>
        <taxon>Bacteroidota</taxon>
        <taxon>Sphingobacteriia</taxon>
        <taxon>Sphingobacteriales</taxon>
        <taxon>Sphingobacteriaceae</taxon>
        <taxon>Mucilaginibacter</taxon>
    </lineage>
</organism>
<dbReference type="SUPFAM" id="SSF52096">
    <property type="entry name" value="ClpP/crotonase"/>
    <property type="match status" value="1"/>
</dbReference>
<sequence length="348" mass="36909">MNGKALNINLSDLAQNGIAIDLEKIRSNGKIYLENNGATILDAGDGIGIIEFHTKANALNDEISEIIINGCEKGSKEFKGLVIGNTGKHFSAGANLALILETAKSGKWNVLENTILNLQHATMALKLSPVPVVAAPFSSVLGGGCEVCLHSTFVVASSETHMGLVETGVGLIPAGGGTKELIVRAFYKAAKTGIPPAQLLMQVAENILKAKVSRNGEEAKNIFLNEDDLVISTPVSPTGAAKKVAMIISEDYIPKKMRNDIPVLGRNAFTAFDEKVKSAIDSKAMTVHDGVIAGHIANIMCGGGQAGGFTSEQYFLDLERQAFLSLLGTDQTQERISYLLGNNKPLHN</sequence>
<keyword evidence="2" id="KW-1185">Reference proteome</keyword>
<dbReference type="RefSeq" id="WP_377020832.1">
    <property type="nucleotide sequence ID" value="NZ_JBHLTS010000004.1"/>
</dbReference>
<name>A0ABV6L117_9SPHI</name>
<dbReference type="CDD" id="cd06558">
    <property type="entry name" value="crotonase-like"/>
    <property type="match status" value="1"/>
</dbReference>
<proteinExistence type="predicted"/>
<evidence type="ECO:0000313" key="2">
    <source>
        <dbReference type="Proteomes" id="UP001589828"/>
    </source>
</evidence>
<dbReference type="InterPro" id="IPR001753">
    <property type="entry name" value="Enoyl-CoA_hydra/iso"/>
</dbReference>
<protein>
    <submittedName>
        <fullName evidence="1">Enoyl-CoA hydratase/isomerase family protein</fullName>
    </submittedName>
</protein>
<reference evidence="1 2" key="1">
    <citation type="submission" date="2024-09" db="EMBL/GenBank/DDBJ databases">
        <authorList>
            <person name="Sun Q."/>
            <person name="Mori K."/>
        </authorList>
    </citation>
    <scope>NUCLEOTIDE SEQUENCE [LARGE SCALE GENOMIC DNA]</scope>
    <source>
        <strain evidence="1 2">NCAIM B.02415</strain>
    </source>
</reference>